<dbReference type="CDD" id="cd01949">
    <property type="entry name" value="GGDEF"/>
    <property type="match status" value="1"/>
</dbReference>
<dbReference type="InterPro" id="IPR001633">
    <property type="entry name" value="EAL_dom"/>
</dbReference>
<accession>A0ABX5J031</accession>
<dbReference type="InterPro" id="IPR029016">
    <property type="entry name" value="GAF-like_dom_sf"/>
</dbReference>
<name>A0ABX5J031_9GAMM</name>
<keyword evidence="4" id="KW-0808">Transferase</keyword>
<dbReference type="SMART" id="SM00267">
    <property type="entry name" value="GGDEF"/>
    <property type="match status" value="1"/>
</dbReference>
<dbReference type="Gene3D" id="3.30.70.270">
    <property type="match status" value="1"/>
</dbReference>
<dbReference type="CDD" id="cd01948">
    <property type="entry name" value="EAL"/>
    <property type="match status" value="1"/>
</dbReference>
<dbReference type="InterPro" id="IPR029787">
    <property type="entry name" value="Nucleotide_cyclase"/>
</dbReference>
<dbReference type="PANTHER" id="PTHR33121">
    <property type="entry name" value="CYCLIC DI-GMP PHOSPHODIESTERASE PDEF"/>
    <property type="match status" value="1"/>
</dbReference>
<evidence type="ECO:0000313" key="4">
    <source>
        <dbReference type="EMBL" id="PTL95290.1"/>
    </source>
</evidence>
<keyword evidence="1" id="KW-0175">Coiled coil</keyword>
<dbReference type="Pfam" id="PF01590">
    <property type="entry name" value="GAF"/>
    <property type="match status" value="1"/>
</dbReference>
<dbReference type="PROSITE" id="PS50883">
    <property type="entry name" value="EAL"/>
    <property type="match status" value="1"/>
</dbReference>
<dbReference type="InterPro" id="IPR000160">
    <property type="entry name" value="GGDEF_dom"/>
</dbReference>
<dbReference type="EMBL" id="PXNS01000004">
    <property type="protein sequence ID" value="PTL95290.1"/>
    <property type="molecule type" value="Genomic_DNA"/>
</dbReference>
<dbReference type="SUPFAM" id="SSF55073">
    <property type="entry name" value="Nucleotide cyclase"/>
    <property type="match status" value="1"/>
</dbReference>
<comment type="caution">
    <text evidence="4">The sequence shown here is derived from an EMBL/GenBank/DDBJ whole genome shotgun (WGS) entry which is preliminary data.</text>
</comment>
<proteinExistence type="predicted"/>
<dbReference type="Pfam" id="PF00990">
    <property type="entry name" value="GGDEF"/>
    <property type="match status" value="1"/>
</dbReference>
<feature type="domain" description="EAL" evidence="2">
    <location>
        <begin position="689"/>
        <end position="945"/>
    </location>
</feature>
<dbReference type="SMART" id="SM00052">
    <property type="entry name" value="EAL"/>
    <property type="match status" value="1"/>
</dbReference>
<dbReference type="SMART" id="SM00065">
    <property type="entry name" value="GAF"/>
    <property type="match status" value="2"/>
</dbReference>
<organism evidence="4 5">
    <name type="scientific">Halomonas litopenaei</name>
    <dbReference type="NCBI Taxonomy" id="2109328"/>
    <lineage>
        <taxon>Bacteria</taxon>
        <taxon>Pseudomonadati</taxon>
        <taxon>Pseudomonadota</taxon>
        <taxon>Gammaproteobacteria</taxon>
        <taxon>Oceanospirillales</taxon>
        <taxon>Halomonadaceae</taxon>
        <taxon>Halomonas</taxon>
    </lineage>
</organism>
<feature type="coiled-coil region" evidence="1">
    <location>
        <begin position="157"/>
        <end position="184"/>
    </location>
</feature>
<dbReference type="GO" id="GO:0016301">
    <property type="term" value="F:kinase activity"/>
    <property type="evidence" value="ECO:0007669"/>
    <property type="project" value="UniProtKB-KW"/>
</dbReference>
<dbReference type="InterPro" id="IPR043128">
    <property type="entry name" value="Rev_trsase/Diguanyl_cyclase"/>
</dbReference>
<dbReference type="SUPFAM" id="SSF55781">
    <property type="entry name" value="GAF domain-like"/>
    <property type="match status" value="3"/>
</dbReference>
<feature type="domain" description="GGDEF" evidence="3">
    <location>
        <begin position="549"/>
        <end position="680"/>
    </location>
</feature>
<dbReference type="NCBIfam" id="TIGR00254">
    <property type="entry name" value="GGDEF"/>
    <property type="match status" value="1"/>
</dbReference>
<dbReference type="Pfam" id="PF00563">
    <property type="entry name" value="EAL"/>
    <property type="match status" value="1"/>
</dbReference>
<dbReference type="Proteomes" id="UP000241895">
    <property type="component" value="Unassembled WGS sequence"/>
</dbReference>
<evidence type="ECO:0000313" key="5">
    <source>
        <dbReference type="Proteomes" id="UP000241895"/>
    </source>
</evidence>
<protein>
    <submittedName>
        <fullName evidence="4">Histidine kinase</fullName>
    </submittedName>
</protein>
<evidence type="ECO:0000256" key="1">
    <source>
        <dbReference type="SAM" id="Coils"/>
    </source>
</evidence>
<dbReference type="InterPro" id="IPR003018">
    <property type="entry name" value="GAF"/>
</dbReference>
<dbReference type="SUPFAM" id="SSF141868">
    <property type="entry name" value="EAL domain-like"/>
    <property type="match status" value="1"/>
</dbReference>
<evidence type="ECO:0000259" key="3">
    <source>
        <dbReference type="PROSITE" id="PS50887"/>
    </source>
</evidence>
<dbReference type="PROSITE" id="PS50887">
    <property type="entry name" value="GGDEF"/>
    <property type="match status" value="1"/>
</dbReference>
<keyword evidence="4" id="KW-0418">Kinase</keyword>
<dbReference type="Gene3D" id="3.20.20.450">
    <property type="entry name" value="EAL domain"/>
    <property type="match status" value="1"/>
</dbReference>
<sequence>MKMDARRAFQSLADSLSRDIGDDFFMHLVDRLAVILNADAMMIATPVADGSRLRSMVLMADGKHQPDVEYETAGTPCRDALDGGACIYPENVCSAFPDDVLLRDFGAEAYAGVAMRGPEGELHGVLVALHRHRLHQRRLVEEVLRIAAARCGAELSNRRTEQALEKTATQLDTTNRQLKRAHRALTLLRLVNRAVIRLSDEMAIFQEACRLAVEQGGYRYAWAGLAQDDPERSILPLVSAGGADELLRHARFSWDVTTPEGQGPSGQAVHEGKEQRVADYTTGTVAPPPWAERFGVVAEVALPLSLGSERRGVLVLLMDQPYHAGADELALLRELADNLSFGLQAMRAHQHQQNTQQAVLDMAELVTARSDDAFFTLLVRRLTDALGADAVFVSRVEESVPLQATLIAGLVSGQPVEPFHYSFEGLPCESSFRDSEHVIARGMSQRYPRAEEMVGFAVEAYVGRRLEDANGDAVGILFALYRQPLHDPEPICHLLRIFAAGASAELERRRSDAHIRHLAFFDPGTGLPNRVHFMERLQAAIVRARTEQYRVALMFLDLNRFKEINDGQGHDVGDQVLKEVAARFSGCLGRLESLARMGGDEFVVMVEQTDEIGAAQVVGRLLSALNDPVVHEGHRFNVDVSIGVAFFPDDGDSSRELLKHTDIAMYHAKESRSGYRFYAPEMGRDLRRRLVLASRLGEALDTKRLELRFQPCVDLKSGDLIGAEVLCRWHDTELGWISPMEFVAVAEEQGMIEALGSWVMEQTCRQLKQWQQASLDRLPERLYVNLAAAQFEDPELAIKLCEIAARAGVSPSLLGLEITESGFMKDPEQAIRITDTLRQQGFALAIDDFGTGYSSLAYLKRFSVQAVKIDMSFVSDMLTDSNDHAIVATIIAMADRLGLTVVAEGIETPAQFEALRALGCDLGQGYLLSRPLSGDDFARRWLSRDGQRQDGLGDTLQAMERPA</sequence>
<dbReference type="Gene3D" id="3.30.450.40">
    <property type="match status" value="1"/>
</dbReference>
<keyword evidence="5" id="KW-1185">Reference proteome</keyword>
<reference evidence="4 5" key="1">
    <citation type="submission" date="2018-03" db="EMBL/GenBank/DDBJ databases">
        <authorList>
            <person name="Zhou J."/>
            <person name="Li X."/>
            <person name="Xue M."/>
            <person name="Yin J."/>
        </authorList>
    </citation>
    <scope>NUCLEOTIDE SEQUENCE [LARGE SCALE GENOMIC DNA]</scope>
    <source>
        <strain evidence="4 5">SYSU ZJ2214</strain>
    </source>
</reference>
<dbReference type="InterPro" id="IPR050706">
    <property type="entry name" value="Cyclic-di-GMP_PDE-like"/>
</dbReference>
<dbReference type="Pfam" id="PF13185">
    <property type="entry name" value="GAF_2"/>
    <property type="match status" value="1"/>
</dbReference>
<gene>
    <name evidence="4" type="ORF">C6W88_08115</name>
</gene>
<evidence type="ECO:0000259" key="2">
    <source>
        <dbReference type="PROSITE" id="PS50883"/>
    </source>
</evidence>
<dbReference type="PANTHER" id="PTHR33121:SF70">
    <property type="entry name" value="SIGNALING PROTEIN YKOW"/>
    <property type="match status" value="1"/>
</dbReference>
<dbReference type="InterPro" id="IPR035919">
    <property type="entry name" value="EAL_sf"/>
</dbReference>